<reference evidence="3" key="1">
    <citation type="submission" date="2020-12" db="EMBL/GenBank/DDBJ databases">
        <title>The genome sequence of Inhella sp. 1Y17.</title>
        <authorList>
            <person name="Liu Y."/>
        </authorList>
    </citation>
    <scope>NUCLEOTIDE SEQUENCE</scope>
    <source>
        <strain evidence="3">1Y17</strain>
    </source>
</reference>
<keyword evidence="1" id="KW-1133">Transmembrane helix</keyword>
<dbReference type="GO" id="GO:0016020">
    <property type="term" value="C:membrane"/>
    <property type="evidence" value="ECO:0007669"/>
    <property type="project" value="InterPro"/>
</dbReference>
<feature type="transmembrane region" description="Helical" evidence="1">
    <location>
        <begin position="78"/>
        <end position="102"/>
    </location>
</feature>
<dbReference type="PANTHER" id="PTHR34220">
    <property type="entry name" value="SENSOR HISTIDINE KINASE YPDA"/>
    <property type="match status" value="1"/>
</dbReference>
<organism evidence="3 4">
    <name type="scientific">Inhella proteolytica</name>
    <dbReference type="NCBI Taxonomy" id="2795029"/>
    <lineage>
        <taxon>Bacteria</taxon>
        <taxon>Pseudomonadati</taxon>
        <taxon>Pseudomonadota</taxon>
        <taxon>Betaproteobacteria</taxon>
        <taxon>Burkholderiales</taxon>
        <taxon>Sphaerotilaceae</taxon>
        <taxon>Inhella</taxon>
    </lineage>
</organism>
<evidence type="ECO:0000256" key="1">
    <source>
        <dbReference type="SAM" id="Phobius"/>
    </source>
</evidence>
<dbReference type="RefSeq" id="WP_198110353.1">
    <property type="nucleotide sequence ID" value="NZ_JAEDAK010000004.1"/>
</dbReference>
<protein>
    <submittedName>
        <fullName evidence="3">Histidine kinase</fullName>
    </submittedName>
</protein>
<dbReference type="InterPro" id="IPR036890">
    <property type="entry name" value="HATPase_C_sf"/>
</dbReference>
<gene>
    <name evidence="3" type="ORF">I7X39_07455</name>
</gene>
<feature type="domain" description="Signal transduction histidine kinase internal region" evidence="2">
    <location>
        <begin position="167"/>
        <end position="246"/>
    </location>
</feature>
<dbReference type="SUPFAM" id="SSF55874">
    <property type="entry name" value="ATPase domain of HSP90 chaperone/DNA topoisomerase II/histidine kinase"/>
    <property type="match status" value="1"/>
</dbReference>
<keyword evidence="1" id="KW-0812">Transmembrane</keyword>
<dbReference type="Pfam" id="PF06580">
    <property type="entry name" value="His_kinase"/>
    <property type="match status" value="1"/>
</dbReference>
<accession>A0A931NG32</accession>
<proteinExistence type="predicted"/>
<sequence length="361" mass="39153">MSASPTFWPRERGLWLYHLGACAAVVGLTLLSGRAWGPISTSLLAATTVWPLPFTAALLLLRWLYLRRDAGALPIGRLVAWTLLACSLAGLAVAAAVQALVLPLTLRELPPGTAPGPLLLRWVVSGGLQAQLFLCAWAFVYIGIDTQRRARAAELVGLRLSHSLREAQLAQLASQLNPHFLFNALNNLRFVVHEDPPRADALVLALSRLLRHSLQGSRRDTLPLAEELEAVRDYLALMRVQLEERLRVDWQLAPGLEQAAVPPMLLQLLVENAIKHGLERLPGGGRLLIALHAEGGPLQIRVRNDCPAPQGPQPGGAPGLGLGLNNLRQRLLLLYGPRAQLEVQAGTGSFEVCVQLPLETA</sequence>
<dbReference type="InterPro" id="IPR010559">
    <property type="entry name" value="Sig_transdc_His_kin_internal"/>
</dbReference>
<feature type="transmembrane region" description="Helical" evidence="1">
    <location>
        <begin position="43"/>
        <end position="66"/>
    </location>
</feature>
<dbReference type="EMBL" id="JAEDAK010000004">
    <property type="protein sequence ID" value="MBH9576736.1"/>
    <property type="molecule type" value="Genomic_DNA"/>
</dbReference>
<dbReference type="Proteomes" id="UP000613266">
    <property type="component" value="Unassembled WGS sequence"/>
</dbReference>
<keyword evidence="3" id="KW-0808">Transferase</keyword>
<dbReference type="Gene3D" id="3.30.565.10">
    <property type="entry name" value="Histidine kinase-like ATPase, C-terminal domain"/>
    <property type="match status" value="1"/>
</dbReference>
<keyword evidence="1" id="KW-0472">Membrane</keyword>
<dbReference type="AlphaFoldDB" id="A0A931NG32"/>
<name>A0A931NG32_9BURK</name>
<evidence type="ECO:0000259" key="2">
    <source>
        <dbReference type="Pfam" id="PF06580"/>
    </source>
</evidence>
<comment type="caution">
    <text evidence="3">The sequence shown here is derived from an EMBL/GenBank/DDBJ whole genome shotgun (WGS) entry which is preliminary data.</text>
</comment>
<keyword evidence="4" id="KW-1185">Reference proteome</keyword>
<dbReference type="PANTHER" id="PTHR34220:SF9">
    <property type="entry name" value="SIGNAL TRANSDUCTION HISTIDINE KINASE INTERNAL REGION DOMAIN-CONTAINING PROTEIN"/>
    <property type="match status" value="1"/>
</dbReference>
<evidence type="ECO:0000313" key="3">
    <source>
        <dbReference type="EMBL" id="MBH9576736.1"/>
    </source>
</evidence>
<feature type="transmembrane region" description="Helical" evidence="1">
    <location>
        <begin position="12"/>
        <end position="31"/>
    </location>
</feature>
<evidence type="ECO:0000313" key="4">
    <source>
        <dbReference type="Proteomes" id="UP000613266"/>
    </source>
</evidence>
<keyword evidence="3" id="KW-0418">Kinase</keyword>
<feature type="transmembrane region" description="Helical" evidence="1">
    <location>
        <begin position="122"/>
        <end position="144"/>
    </location>
</feature>
<dbReference type="GO" id="GO:0000155">
    <property type="term" value="F:phosphorelay sensor kinase activity"/>
    <property type="evidence" value="ECO:0007669"/>
    <property type="project" value="InterPro"/>
</dbReference>
<dbReference type="InterPro" id="IPR050640">
    <property type="entry name" value="Bact_2-comp_sensor_kinase"/>
</dbReference>